<dbReference type="EMBL" id="FOXQ01000011">
    <property type="protein sequence ID" value="SFQ41525.1"/>
    <property type="molecule type" value="Genomic_DNA"/>
</dbReference>
<keyword evidence="3" id="KW-0732">Signal</keyword>
<evidence type="ECO:0000256" key="5">
    <source>
        <dbReference type="ARBA" id="ARBA00023237"/>
    </source>
</evidence>
<sequence>MTIYNNDDMKRLFFGAITACACLITACTKENFLDKTATTDLDEQSVFSDSARSMDFLSNIYANVDFSFSLSRFGGAAGLDAGSDEAEGPLSTTVTTYNQFASGGVTAFSIATDAWNNSYTQIRAVNQYLKHLAVIPFPDHLKSRTKGEAIFLRAWYYALMLKHYGGVPVIGDTVYAETDKINTVRNTYEECVNYITEQCDLAASLLSASYAGLDYGRATKGAALALKAKVLLYAASPLFNGGAETDDAALKAIISYPTYDVNRWKLAADAAKAVIDLGAYSLNIDNDTKPGYGFYNLFQKRVNSEYIFARMEPDNKDLENLWRPPSRGGSSTQGSFPYQNLVDAFEMKNGLSITDPASGYNADDPYTNRDPRLDFTVTHNLSMIYVAYDQLRPVYTYDGEPNGDGFGAGTPTGYYGNKMCNDNVIPNYFFNVSQRCYPMIRYADILLMYAEAMNEYAGPSQEVYDAVEAIRQRAGLDPYQLKQGMNKDEMRTAIQHERQVELAFEESRFWDVRRWKIADQTDNQTMYGMRVQKDANGNYSYSKETVRKRSFRAAMYLWPIPQSEVAKSSDLLQNPGY</sequence>
<dbReference type="InterPro" id="IPR011990">
    <property type="entry name" value="TPR-like_helical_dom_sf"/>
</dbReference>
<dbReference type="AlphaFoldDB" id="A0A1I5YBC7"/>
<name>A0A1I5YBC7_9BACT</name>
<dbReference type="Pfam" id="PF14322">
    <property type="entry name" value="SusD-like_3"/>
    <property type="match status" value="1"/>
</dbReference>
<evidence type="ECO:0000256" key="3">
    <source>
        <dbReference type="ARBA" id="ARBA00022729"/>
    </source>
</evidence>
<keyword evidence="9" id="KW-1185">Reference proteome</keyword>
<dbReference type="InterPro" id="IPR033985">
    <property type="entry name" value="SusD-like_N"/>
</dbReference>
<evidence type="ECO:0000256" key="2">
    <source>
        <dbReference type="ARBA" id="ARBA00006275"/>
    </source>
</evidence>
<evidence type="ECO:0000256" key="4">
    <source>
        <dbReference type="ARBA" id="ARBA00023136"/>
    </source>
</evidence>
<evidence type="ECO:0000256" key="1">
    <source>
        <dbReference type="ARBA" id="ARBA00004442"/>
    </source>
</evidence>
<dbReference type="Pfam" id="PF07980">
    <property type="entry name" value="SusD_RagB"/>
    <property type="match status" value="1"/>
</dbReference>
<dbReference type="Gene3D" id="1.25.40.390">
    <property type="match status" value="1"/>
</dbReference>
<organism evidence="8 9">
    <name type="scientific">Parafilimonas terrae</name>
    <dbReference type="NCBI Taxonomy" id="1465490"/>
    <lineage>
        <taxon>Bacteria</taxon>
        <taxon>Pseudomonadati</taxon>
        <taxon>Bacteroidota</taxon>
        <taxon>Chitinophagia</taxon>
        <taxon>Chitinophagales</taxon>
        <taxon>Chitinophagaceae</taxon>
        <taxon>Parafilimonas</taxon>
    </lineage>
</organism>
<accession>A0A1I5YBC7</accession>
<keyword evidence="4" id="KW-0472">Membrane</keyword>
<dbReference type="Proteomes" id="UP000199031">
    <property type="component" value="Unassembled WGS sequence"/>
</dbReference>
<evidence type="ECO:0000313" key="8">
    <source>
        <dbReference type="EMBL" id="SFQ41525.1"/>
    </source>
</evidence>
<gene>
    <name evidence="8" type="ORF">SAMN05444277_11185</name>
</gene>
<dbReference type="STRING" id="1465490.SAMN05444277_11185"/>
<evidence type="ECO:0000259" key="7">
    <source>
        <dbReference type="Pfam" id="PF14322"/>
    </source>
</evidence>
<feature type="domain" description="SusD-like N-terminal" evidence="7">
    <location>
        <begin position="111"/>
        <end position="232"/>
    </location>
</feature>
<dbReference type="GO" id="GO:0009279">
    <property type="term" value="C:cell outer membrane"/>
    <property type="evidence" value="ECO:0007669"/>
    <property type="project" value="UniProtKB-SubCell"/>
</dbReference>
<evidence type="ECO:0000259" key="6">
    <source>
        <dbReference type="Pfam" id="PF07980"/>
    </source>
</evidence>
<reference evidence="8 9" key="1">
    <citation type="submission" date="2016-10" db="EMBL/GenBank/DDBJ databases">
        <authorList>
            <person name="de Groot N.N."/>
        </authorList>
    </citation>
    <scope>NUCLEOTIDE SEQUENCE [LARGE SCALE GENOMIC DNA]</scope>
    <source>
        <strain evidence="8 9">DSM 28286</strain>
    </source>
</reference>
<comment type="subcellular location">
    <subcellularLocation>
        <location evidence="1">Cell outer membrane</location>
    </subcellularLocation>
</comment>
<evidence type="ECO:0000313" key="9">
    <source>
        <dbReference type="Proteomes" id="UP000199031"/>
    </source>
</evidence>
<feature type="domain" description="RagB/SusD" evidence="6">
    <location>
        <begin position="313"/>
        <end position="577"/>
    </location>
</feature>
<dbReference type="SUPFAM" id="SSF48452">
    <property type="entry name" value="TPR-like"/>
    <property type="match status" value="1"/>
</dbReference>
<keyword evidence="5" id="KW-0998">Cell outer membrane</keyword>
<dbReference type="InterPro" id="IPR012944">
    <property type="entry name" value="SusD_RagB_dom"/>
</dbReference>
<comment type="similarity">
    <text evidence="2">Belongs to the SusD family.</text>
</comment>
<proteinExistence type="inferred from homology"/>
<protein>
    <submittedName>
        <fullName evidence="8">Starch-binding associating with outer membrane</fullName>
    </submittedName>
</protein>